<dbReference type="InterPro" id="IPR012951">
    <property type="entry name" value="BBE"/>
</dbReference>
<dbReference type="Pfam" id="PF01565">
    <property type="entry name" value="FAD_binding_4"/>
    <property type="match status" value="1"/>
</dbReference>
<evidence type="ECO:0000256" key="5">
    <source>
        <dbReference type="ARBA" id="ARBA00023002"/>
    </source>
</evidence>
<keyword evidence="5" id="KW-0560">Oxidoreductase</keyword>
<dbReference type="Gene3D" id="3.30.465.10">
    <property type="match status" value="1"/>
</dbReference>
<protein>
    <submittedName>
        <fullName evidence="7">Glucooligosaccharide oxidase</fullName>
    </submittedName>
</protein>
<evidence type="ECO:0000313" key="7">
    <source>
        <dbReference type="EMBL" id="KZO91093.1"/>
    </source>
</evidence>
<organism evidence="7 8">
    <name type="scientific">Calocera viscosa (strain TUFC12733)</name>
    <dbReference type="NCBI Taxonomy" id="1330018"/>
    <lineage>
        <taxon>Eukaryota</taxon>
        <taxon>Fungi</taxon>
        <taxon>Dikarya</taxon>
        <taxon>Basidiomycota</taxon>
        <taxon>Agaricomycotina</taxon>
        <taxon>Dacrymycetes</taxon>
        <taxon>Dacrymycetales</taxon>
        <taxon>Dacrymycetaceae</taxon>
        <taxon>Calocera</taxon>
    </lineage>
</organism>
<proteinExistence type="inferred from homology"/>
<reference evidence="7 8" key="1">
    <citation type="journal article" date="2016" name="Mol. Biol. Evol.">
        <title>Comparative Genomics of Early-Diverging Mushroom-Forming Fungi Provides Insights into the Origins of Lignocellulose Decay Capabilities.</title>
        <authorList>
            <person name="Nagy L.G."/>
            <person name="Riley R."/>
            <person name="Tritt A."/>
            <person name="Adam C."/>
            <person name="Daum C."/>
            <person name="Floudas D."/>
            <person name="Sun H."/>
            <person name="Yadav J.S."/>
            <person name="Pangilinan J."/>
            <person name="Larsson K.H."/>
            <person name="Matsuura K."/>
            <person name="Barry K."/>
            <person name="Labutti K."/>
            <person name="Kuo R."/>
            <person name="Ohm R.A."/>
            <person name="Bhattacharya S.S."/>
            <person name="Shirouzu T."/>
            <person name="Yoshinaga Y."/>
            <person name="Martin F.M."/>
            <person name="Grigoriev I.V."/>
            <person name="Hibbett D.S."/>
        </authorList>
    </citation>
    <scope>NUCLEOTIDE SEQUENCE [LARGE SCALE GENOMIC DNA]</scope>
    <source>
        <strain evidence="7 8">TUFC12733</strain>
    </source>
</reference>
<gene>
    <name evidence="7" type="ORF">CALVIDRAFT_489675</name>
</gene>
<dbReference type="InterPro" id="IPR036318">
    <property type="entry name" value="FAD-bd_PCMH-like_sf"/>
</dbReference>
<dbReference type="InterPro" id="IPR016166">
    <property type="entry name" value="FAD-bd_PCMH"/>
</dbReference>
<dbReference type="PANTHER" id="PTHR42973">
    <property type="entry name" value="BINDING OXIDOREDUCTASE, PUTATIVE (AFU_ORTHOLOGUE AFUA_1G17690)-RELATED"/>
    <property type="match status" value="1"/>
</dbReference>
<evidence type="ECO:0000259" key="6">
    <source>
        <dbReference type="PROSITE" id="PS51387"/>
    </source>
</evidence>
<feature type="domain" description="FAD-binding PCMH-type" evidence="6">
    <location>
        <begin position="29"/>
        <end position="203"/>
    </location>
</feature>
<dbReference type="AlphaFoldDB" id="A0A167H082"/>
<dbReference type="GO" id="GO:0071949">
    <property type="term" value="F:FAD binding"/>
    <property type="evidence" value="ECO:0007669"/>
    <property type="project" value="InterPro"/>
</dbReference>
<dbReference type="STRING" id="1330018.A0A167H082"/>
<dbReference type="GO" id="GO:0016491">
    <property type="term" value="F:oxidoreductase activity"/>
    <property type="evidence" value="ECO:0007669"/>
    <property type="project" value="UniProtKB-KW"/>
</dbReference>
<comment type="cofactor">
    <cofactor evidence="1">
        <name>FAD</name>
        <dbReference type="ChEBI" id="CHEBI:57692"/>
    </cofactor>
</comment>
<evidence type="ECO:0000256" key="4">
    <source>
        <dbReference type="ARBA" id="ARBA00022827"/>
    </source>
</evidence>
<dbReference type="SUPFAM" id="SSF55103">
    <property type="entry name" value="FAD-linked oxidases, C-terminal domain"/>
    <property type="match status" value="1"/>
</dbReference>
<name>A0A167H082_CALVF</name>
<dbReference type="Proteomes" id="UP000076738">
    <property type="component" value="Unassembled WGS sequence"/>
</dbReference>
<dbReference type="Pfam" id="PF08031">
    <property type="entry name" value="BBE"/>
    <property type="match status" value="1"/>
</dbReference>
<dbReference type="Gene3D" id="3.30.43.10">
    <property type="entry name" value="Uridine Diphospho-n-acetylenolpyruvylglucosamine Reductase, domain 2"/>
    <property type="match status" value="1"/>
</dbReference>
<dbReference type="InterPro" id="IPR050416">
    <property type="entry name" value="FAD-linked_Oxidoreductase"/>
</dbReference>
<dbReference type="PANTHER" id="PTHR42973:SF39">
    <property type="entry name" value="FAD-BINDING PCMH-TYPE DOMAIN-CONTAINING PROTEIN"/>
    <property type="match status" value="1"/>
</dbReference>
<evidence type="ECO:0000313" key="8">
    <source>
        <dbReference type="Proteomes" id="UP000076738"/>
    </source>
</evidence>
<evidence type="ECO:0000256" key="3">
    <source>
        <dbReference type="ARBA" id="ARBA00022630"/>
    </source>
</evidence>
<evidence type="ECO:0000256" key="1">
    <source>
        <dbReference type="ARBA" id="ARBA00001974"/>
    </source>
</evidence>
<dbReference type="InterPro" id="IPR016169">
    <property type="entry name" value="FAD-bd_PCMH_sub2"/>
</dbReference>
<dbReference type="InterPro" id="IPR006094">
    <property type="entry name" value="Oxid_FAD_bind_N"/>
</dbReference>
<dbReference type="PROSITE" id="PS51387">
    <property type="entry name" value="FAD_PCMH"/>
    <property type="match status" value="1"/>
</dbReference>
<keyword evidence="4" id="KW-0274">FAD</keyword>
<dbReference type="OrthoDB" id="415825at2759"/>
<dbReference type="InterPro" id="IPR016164">
    <property type="entry name" value="FAD-linked_Oxase-like_C"/>
</dbReference>
<keyword evidence="3" id="KW-0285">Flavoprotein</keyword>
<comment type="similarity">
    <text evidence="2">Belongs to the oxygen-dependent FAD-linked oxidoreductase family.</text>
</comment>
<evidence type="ECO:0000256" key="2">
    <source>
        <dbReference type="ARBA" id="ARBA00005466"/>
    </source>
</evidence>
<accession>A0A167H082</accession>
<dbReference type="InterPro" id="IPR016167">
    <property type="entry name" value="FAD-bd_PCMH_sub1"/>
</dbReference>
<dbReference type="SUPFAM" id="SSF56176">
    <property type="entry name" value="FAD-binding/transporter-associated domain-like"/>
    <property type="match status" value="1"/>
</dbReference>
<dbReference type="EMBL" id="KV417329">
    <property type="protein sequence ID" value="KZO91093.1"/>
    <property type="molecule type" value="Genomic_DNA"/>
</dbReference>
<sequence length="460" mass="50389">MLALFPKAQVLTPEDGELYEKAIQRWSETAVRRARYVVLAETAGDVSKAIRSATENKLDLAIKGGGHSCSGASSSEGGLVIDLGRMNKCIVDLDQKTIKVGGGALWLDVDTEAAKHGMATVGGTVNHTGTMRVGGLTVGGGYGWLTPRYGLVIDVLQAAEVVTANGDILTCSENENADLFWGIRGAGSNFGPVTSFTLKLFPQPNRIWSGLLVYPPPLLTALFDAAAKWAKTASVDESVMIFMACPPPAFTPMLIALPFYNGSAEEGRKKFAAFYEVGPVADMTHEMPYSEVNALQNPMATYGDRKLFKSTAFTAVKADRFQHIFDNYVKLTDGFPETKAGAIIIELHPFDKVVSIPESTTAFANRGKWYNINCALRWKDAALDKQVRAWASQQVEYLRDEEAKEQGIQLIGRRGYGNYGVGDEKMREIFGDNYDRLTQLKAKYDPGNLFHKWFAIPVKS</sequence>
<keyword evidence="8" id="KW-1185">Reference proteome</keyword>
<dbReference type="Gene3D" id="3.40.462.20">
    <property type="match status" value="1"/>
</dbReference>